<dbReference type="KEGG" id="asoc:CB4_01771"/>
<protein>
    <submittedName>
        <fullName evidence="1">Uncharacterized protein</fullName>
    </submittedName>
</protein>
<sequence>MTKTKPRTADDFRSVVNATLYVNDVLNQLVPQPASEAKNKALQEVDELLKTVTDRIQRENGLIGGESA</sequence>
<dbReference type="EMBL" id="AP017312">
    <property type="protein sequence ID" value="BAU27597.1"/>
    <property type="molecule type" value="Genomic_DNA"/>
</dbReference>
<evidence type="ECO:0000313" key="1">
    <source>
        <dbReference type="EMBL" id="BAU27597.1"/>
    </source>
</evidence>
<dbReference type="Proteomes" id="UP000217696">
    <property type="component" value="Chromosome"/>
</dbReference>
<proteinExistence type="predicted"/>
<dbReference type="AlphaFoldDB" id="A0A0U5BA52"/>
<keyword evidence="2" id="KW-1185">Reference proteome</keyword>
<organism evidence="1 2">
    <name type="scientific">Aneurinibacillus soli</name>
    <dbReference type="NCBI Taxonomy" id="1500254"/>
    <lineage>
        <taxon>Bacteria</taxon>
        <taxon>Bacillati</taxon>
        <taxon>Bacillota</taxon>
        <taxon>Bacilli</taxon>
        <taxon>Bacillales</taxon>
        <taxon>Paenibacillaceae</taxon>
        <taxon>Aneurinibacillus group</taxon>
        <taxon>Aneurinibacillus</taxon>
    </lineage>
</organism>
<accession>A0A0U5BA52</accession>
<evidence type="ECO:0000313" key="2">
    <source>
        <dbReference type="Proteomes" id="UP000217696"/>
    </source>
</evidence>
<gene>
    <name evidence="1" type="ORF">CB4_01771</name>
</gene>
<dbReference type="RefSeq" id="WP_096465060.1">
    <property type="nucleotide sequence ID" value="NZ_AP017312.1"/>
</dbReference>
<reference evidence="1 2" key="1">
    <citation type="submission" date="2015-12" db="EMBL/GenBank/DDBJ databases">
        <title>Genome sequence of Aneurinibacillus soli.</title>
        <authorList>
            <person name="Lee J.S."/>
            <person name="Lee K.C."/>
            <person name="Kim K.K."/>
            <person name="Lee B.W."/>
        </authorList>
    </citation>
    <scope>NUCLEOTIDE SEQUENCE [LARGE SCALE GENOMIC DNA]</scope>
    <source>
        <strain evidence="1 2">CB4</strain>
    </source>
</reference>
<name>A0A0U5BA52_9BACL</name>